<dbReference type="GO" id="GO:0016747">
    <property type="term" value="F:acyltransferase activity, transferring groups other than amino-acyl groups"/>
    <property type="evidence" value="ECO:0007669"/>
    <property type="project" value="InterPro"/>
</dbReference>
<dbReference type="RefSeq" id="WP_089291624.1">
    <property type="nucleotide sequence ID" value="NZ_BOMU01000003.1"/>
</dbReference>
<reference evidence="4 5" key="1">
    <citation type="submission" date="2017-06" db="EMBL/GenBank/DDBJ databases">
        <authorList>
            <person name="Kim H.J."/>
            <person name="Triplett B.A."/>
        </authorList>
    </citation>
    <scope>NUCLEOTIDE SEQUENCE [LARGE SCALE GENOMIC DNA]</scope>
    <source>
        <strain evidence="4 5">DSM 43151</strain>
    </source>
</reference>
<accession>A0A238V9P3</accession>
<protein>
    <submittedName>
        <fullName evidence="4">Ribosomal protein S18 acetylase RimI</fullName>
    </submittedName>
</protein>
<dbReference type="PANTHER" id="PTHR43877:SF2">
    <property type="entry name" value="AMINOALKYLPHOSPHONATE N-ACETYLTRANSFERASE-RELATED"/>
    <property type="match status" value="1"/>
</dbReference>
<evidence type="ECO:0000256" key="2">
    <source>
        <dbReference type="ARBA" id="ARBA00023315"/>
    </source>
</evidence>
<evidence type="ECO:0000256" key="1">
    <source>
        <dbReference type="ARBA" id="ARBA00022679"/>
    </source>
</evidence>
<feature type="domain" description="N-acetyltransferase" evidence="3">
    <location>
        <begin position="170"/>
        <end position="324"/>
    </location>
</feature>
<dbReference type="CDD" id="cd04301">
    <property type="entry name" value="NAT_SF"/>
    <property type="match status" value="1"/>
</dbReference>
<dbReference type="SUPFAM" id="SSF55729">
    <property type="entry name" value="Acyl-CoA N-acyltransferases (Nat)"/>
    <property type="match status" value="2"/>
</dbReference>
<organism evidence="4 5">
    <name type="scientific">Actinoplanes regularis</name>
    <dbReference type="NCBI Taxonomy" id="52697"/>
    <lineage>
        <taxon>Bacteria</taxon>
        <taxon>Bacillati</taxon>
        <taxon>Actinomycetota</taxon>
        <taxon>Actinomycetes</taxon>
        <taxon>Micromonosporales</taxon>
        <taxon>Micromonosporaceae</taxon>
        <taxon>Actinoplanes</taxon>
    </lineage>
</organism>
<evidence type="ECO:0000313" key="5">
    <source>
        <dbReference type="Proteomes" id="UP000198415"/>
    </source>
</evidence>
<dbReference type="PANTHER" id="PTHR43877">
    <property type="entry name" value="AMINOALKYLPHOSPHONATE N-ACETYLTRANSFERASE-RELATED-RELATED"/>
    <property type="match status" value="1"/>
</dbReference>
<evidence type="ECO:0000313" key="4">
    <source>
        <dbReference type="EMBL" id="SNR31105.1"/>
    </source>
</evidence>
<keyword evidence="4" id="KW-0689">Ribosomal protein</keyword>
<dbReference type="InterPro" id="IPR050832">
    <property type="entry name" value="Bact_Acetyltransf"/>
</dbReference>
<proteinExistence type="predicted"/>
<keyword evidence="5" id="KW-1185">Reference proteome</keyword>
<dbReference type="OrthoDB" id="9799092at2"/>
<dbReference type="InterPro" id="IPR016181">
    <property type="entry name" value="Acyl_CoA_acyltransferase"/>
</dbReference>
<dbReference type="Proteomes" id="UP000198415">
    <property type="component" value="Unassembled WGS sequence"/>
</dbReference>
<dbReference type="InterPro" id="IPR000182">
    <property type="entry name" value="GNAT_dom"/>
</dbReference>
<dbReference type="AlphaFoldDB" id="A0A238V9P3"/>
<evidence type="ECO:0000259" key="3">
    <source>
        <dbReference type="PROSITE" id="PS51186"/>
    </source>
</evidence>
<dbReference type="Gene3D" id="3.40.630.30">
    <property type="match status" value="1"/>
</dbReference>
<sequence length="337" mass="36509">MSALPPGWTTRRPTLDDVPRILELVHASDIAAVGEPDFSADEVRAELTGPNTDMSRDSWLAFDTEGGLAGWAYPRNPSGRARDFAEVYVWPGRGLPAQRPLLDLIMARMAERAAELGHDPYTVRAGAIPNETGYIEALTAAGFVFLKQHARMRLSLDGVPAPAPEPPPGVTIRPVRSGDEAEMRRFHAIIEEAFLDSDHPLTDYAGWRRQFEADTVVSFDEWLVAEADGEPAGVLQSADPGDEGDEAWVRYLAVLGSYRRRGIGAALLRHAFAVYAAKGRPQVGLGVDMANPTEAARLYRKVGMIPLYRANVYQTTISAARVRPLATPSGSGGGAGH</sequence>
<name>A0A238V9P3_9ACTN</name>
<gene>
    <name evidence="4" type="ORF">SAMN06264365_101910</name>
</gene>
<keyword evidence="1" id="KW-0808">Transferase</keyword>
<dbReference type="EMBL" id="FZNR01000001">
    <property type="protein sequence ID" value="SNR31105.1"/>
    <property type="molecule type" value="Genomic_DNA"/>
</dbReference>
<dbReference type="PROSITE" id="PS51186">
    <property type="entry name" value="GNAT"/>
    <property type="match status" value="1"/>
</dbReference>
<keyword evidence="4" id="KW-0687">Ribonucleoprotein</keyword>
<keyword evidence="2" id="KW-0012">Acyltransferase</keyword>
<dbReference type="GO" id="GO:0005840">
    <property type="term" value="C:ribosome"/>
    <property type="evidence" value="ECO:0007669"/>
    <property type="project" value="UniProtKB-KW"/>
</dbReference>
<dbReference type="Pfam" id="PF00583">
    <property type="entry name" value="Acetyltransf_1"/>
    <property type="match status" value="1"/>
</dbReference>